<dbReference type="InterPro" id="IPR053209">
    <property type="entry name" value="Gramillin-biosynth_MTr"/>
</dbReference>
<dbReference type="Gene3D" id="1.25.40.10">
    <property type="entry name" value="Tetratricopeptide repeat domain"/>
    <property type="match status" value="1"/>
</dbReference>
<dbReference type="InterPro" id="IPR046341">
    <property type="entry name" value="SET_dom_sf"/>
</dbReference>
<dbReference type="InterPro" id="IPR001214">
    <property type="entry name" value="SET_dom"/>
</dbReference>
<evidence type="ECO:0000313" key="4">
    <source>
        <dbReference type="Proteomes" id="UP000054007"/>
    </source>
</evidence>
<dbReference type="Proteomes" id="UP000054007">
    <property type="component" value="Unassembled WGS sequence"/>
</dbReference>
<organism evidence="3 4">
    <name type="scientific">Cylindrobasidium torrendii FP15055 ss-10</name>
    <dbReference type="NCBI Taxonomy" id="1314674"/>
    <lineage>
        <taxon>Eukaryota</taxon>
        <taxon>Fungi</taxon>
        <taxon>Dikarya</taxon>
        <taxon>Basidiomycota</taxon>
        <taxon>Agaricomycotina</taxon>
        <taxon>Agaricomycetes</taxon>
        <taxon>Agaricomycetidae</taxon>
        <taxon>Agaricales</taxon>
        <taxon>Marasmiineae</taxon>
        <taxon>Physalacriaceae</taxon>
        <taxon>Cylindrobasidium</taxon>
    </lineage>
</organism>
<dbReference type="PROSITE" id="PS50280">
    <property type="entry name" value="SET"/>
    <property type="match status" value="1"/>
</dbReference>
<dbReference type="SUPFAM" id="SSF82199">
    <property type="entry name" value="SET domain"/>
    <property type="match status" value="1"/>
</dbReference>
<dbReference type="OrthoDB" id="5945798at2759"/>
<reference evidence="3 4" key="1">
    <citation type="journal article" date="2015" name="Fungal Genet. Biol.">
        <title>Evolution of novel wood decay mechanisms in Agaricales revealed by the genome sequences of Fistulina hepatica and Cylindrobasidium torrendii.</title>
        <authorList>
            <person name="Floudas D."/>
            <person name="Held B.W."/>
            <person name="Riley R."/>
            <person name="Nagy L.G."/>
            <person name="Koehler G."/>
            <person name="Ransdell A.S."/>
            <person name="Younus H."/>
            <person name="Chow J."/>
            <person name="Chiniquy J."/>
            <person name="Lipzen A."/>
            <person name="Tritt A."/>
            <person name="Sun H."/>
            <person name="Haridas S."/>
            <person name="LaButti K."/>
            <person name="Ohm R.A."/>
            <person name="Kues U."/>
            <person name="Blanchette R.A."/>
            <person name="Grigoriev I.V."/>
            <person name="Minto R.E."/>
            <person name="Hibbett D.S."/>
        </authorList>
    </citation>
    <scope>NUCLEOTIDE SEQUENCE [LARGE SCALE GENOMIC DNA]</scope>
    <source>
        <strain evidence="3 4">FP15055 ss-10</strain>
    </source>
</reference>
<evidence type="ECO:0000259" key="2">
    <source>
        <dbReference type="PROSITE" id="PS50280"/>
    </source>
</evidence>
<dbReference type="PANTHER" id="PTHR47643:SF2">
    <property type="entry name" value="TPR DOMAIN PROTEIN (AFU_ORTHOLOGUE AFUA_5G12710)"/>
    <property type="match status" value="1"/>
</dbReference>
<dbReference type="STRING" id="1314674.A0A0D7BC20"/>
<sequence length="876" mass="97414">MSRSKAPPEMLDRMSRLGSMMAESNIADMMSAMEEKGAEVPANWSKWRQDHGGTASKPLAPKHNSSHTFSSNSSASPHIPDSPDHTSIDLEKSMRMENAVVAEAERQWMEEISEKPQPFVPSNFTDINWQQWNTAQRVEVENLSTSGKGQMWRPTVGHDKYFSMRSLAELKPINLREMHCPKRHAGYYLICRTVYPAARRLSLQLIVEDTKGDIIIAALYNLPETFQANLGTLEAHFPPGTVLAIREPWIELSGSPGVIHVDSPSDVIFLSPNADALASVRWSKPSPPVKTAANWKLAGDDLFKRQFYLPAARAWSHAYNLDPFMATVPLNRSQAYLKLGWFSAALGDAELALHSQISPSQMAKALFRAASAEYGLGLYKQAIARCKASKDIAFADERKTLLHSCASRIREANGTFNIVKMQKDAAGMAVTLDVANYVSPAICVGPFPECGGGREIKATRPIQTGELLMVHSPYAVVTDDQLNRHEKVSAPNFVTRLLDHAGSVGLVNTIAGLVLSSPSDSKRITELYAGPRRPQPPPTYDLKLAAPSHGDVIDPLAWAEPLDISVIEGIIMHNAVEISPLSSLIDYDKHNERGNAFLASTSASALYTAPSMFNHDCDGNAARTYIGTTMLVRATQDIQLGAEITIPYLHTHGYTFTDRKRAVRSYFPDPCICTMCSFERDIAGGEEACRKRRDIFSNGNLTETSIRECLKEILATYPAKALKTMTRQGIPQPILYYAYSAMNQIMATMQSTAIERVRDAKLQEAIQFAFKALEAGGFTKIDMSMNASESERFVLPLSQERLGLSTLADSMICTMVRIALGFTTFRDKEVCVERWIRAAWWAHNAYYGGGEELFKLRMGYAWEQFPKPENMEYRWE</sequence>
<dbReference type="InterPro" id="IPR011990">
    <property type="entry name" value="TPR-like_helical_dom_sf"/>
</dbReference>
<dbReference type="PANTHER" id="PTHR47643">
    <property type="entry name" value="TPR DOMAIN PROTEIN (AFU_ORTHOLOGUE AFUA_5G12710)"/>
    <property type="match status" value="1"/>
</dbReference>
<feature type="domain" description="SET" evidence="2">
    <location>
        <begin position="440"/>
        <end position="649"/>
    </location>
</feature>
<evidence type="ECO:0000256" key="1">
    <source>
        <dbReference type="SAM" id="MobiDB-lite"/>
    </source>
</evidence>
<dbReference type="SUPFAM" id="SSF48452">
    <property type="entry name" value="TPR-like"/>
    <property type="match status" value="1"/>
</dbReference>
<dbReference type="AlphaFoldDB" id="A0A0D7BC20"/>
<protein>
    <recommendedName>
        <fullName evidence="2">SET domain-containing protein</fullName>
    </recommendedName>
</protein>
<evidence type="ECO:0000313" key="3">
    <source>
        <dbReference type="EMBL" id="KIY67780.1"/>
    </source>
</evidence>
<dbReference type="EMBL" id="KN880517">
    <property type="protein sequence ID" value="KIY67780.1"/>
    <property type="molecule type" value="Genomic_DNA"/>
</dbReference>
<gene>
    <name evidence="3" type="ORF">CYLTODRAFT_422228</name>
</gene>
<dbReference type="Gene3D" id="2.170.270.10">
    <property type="entry name" value="SET domain"/>
    <property type="match status" value="1"/>
</dbReference>
<accession>A0A0D7BC20</accession>
<dbReference type="Pfam" id="PF00856">
    <property type="entry name" value="SET"/>
    <property type="match status" value="1"/>
</dbReference>
<feature type="region of interest" description="Disordered" evidence="1">
    <location>
        <begin position="1"/>
        <end position="87"/>
    </location>
</feature>
<feature type="compositionally biased region" description="Low complexity" evidence="1">
    <location>
        <begin position="66"/>
        <end position="76"/>
    </location>
</feature>
<name>A0A0D7BC20_9AGAR</name>
<proteinExistence type="predicted"/>
<keyword evidence="4" id="KW-1185">Reference proteome</keyword>